<evidence type="ECO:0000313" key="2">
    <source>
        <dbReference type="Proteomes" id="UP000662857"/>
    </source>
</evidence>
<accession>A0A895YDE1</accession>
<name>A0A895YDE1_9ACTN</name>
<reference evidence="1" key="1">
    <citation type="submission" date="2021-02" db="EMBL/GenBank/DDBJ databases">
        <title>Natrosporangium hydrolyticum gen. nov., sp. nov, a haloalkaliphilic actinobacterium from a soda solonchak soil.</title>
        <authorList>
            <person name="Sorokin D.Y."/>
            <person name="Khijniak T.V."/>
            <person name="Zakharycheva A.P."/>
            <person name="Boueva O.V."/>
            <person name="Ariskina E.V."/>
            <person name="Hahnke R.L."/>
            <person name="Bunk B."/>
            <person name="Sproer C."/>
            <person name="Schumann P."/>
            <person name="Evtushenko L.I."/>
            <person name="Kublanov I.V."/>
        </authorList>
    </citation>
    <scope>NUCLEOTIDE SEQUENCE</scope>
    <source>
        <strain evidence="1">DSM 106523</strain>
    </source>
</reference>
<dbReference type="RefSeq" id="WP_239676310.1">
    <property type="nucleotide sequence ID" value="NZ_CP070499.1"/>
</dbReference>
<dbReference type="Proteomes" id="UP000662857">
    <property type="component" value="Chromosome"/>
</dbReference>
<dbReference type="AlphaFoldDB" id="A0A895YDE1"/>
<dbReference type="EMBL" id="CP070499">
    <property type="protein sequence ID" value="QSB14192.1"/>
    <property type="molecule type" value="Genomic_DNA"/>
</dbReference>
<dbReference type="KEGG" id="nhy:JQS43_22165"/>
<sequence>MVPEESSRHLCELLSLLDSSLSEWEGAVSDPKAGLWMVQEGSQLADDDRRIGSRYALSAQAALGISAGIDTMGCLRSSLNVTWEGQSKARVAVHRYGQPTLVRAALENAATAVWLLGPKDSTDRIVNRLRLAWKEIHPTYGLYDRLGVTLPKTEEEMRQQVVQALFAAGWCKPDDCKKTDWNAATVLLGSFGYEKVVEEAGEIVGMGKDVAAATWSACSGLAHGQESSTNSALARQKVADLYPGIGLGYYSLDIGLMLGWARVAKTMLDKAITLYRVSAGSS</sequence>
<organism evidence="1 2">
    <name type="scientific">Natronosporangium hydrolyticum</name>
    <dbReference type="NCBI Taxonomy" id="2811111"/>
    <lineage>
        <taxon>Bacteria</taxon>
        <taxon>Bacillati</taxon>
        <taxon>Actinomycetota</taxon>
        <taxon>Actinomycetes</taxon>
        <taxon>Micromonosporales</taxon>
        <taxon>Micromonosporaceae</taxon>
        <taxon>Natronosporangium</taxon>
    </lineage>
</organism>
<gene>
    <name evidence="1" type="ORF">JQS43_22165</name>
</gene>
<proteinExistence type="predicted"/>
<evidence type="ECO:0000313" key="1">
    <source>
        <dbReference type="EMBL" id="QSB14192.1"/>
    </source>
</evidence>
<protein>
    <submittedName>
        <fullName evidence="1">Uncharacterized protein</fullName>
    </submittedName>
</protein>
<keyword evidence="2" id="KW-1185">Reference proteome</keyword>